<gene>
    <name evidence="2" type="ORF">MAR_031077</name>
</gene>
<feature type="region of interest" description="Disordered" evidence="1">
    <location>
        <begin position="597"/>
        <end position="661"/>
    </location>
</feature>
<dbReference type="EMBL" id="CP111021">
    <property type="protein sequence ID" value="WAR16483.1"/>
    <property type="molecule type" value="Genomic_DNA"/>
</dbReference>
<name>A0ABY7F2S6_MYAAR</name>
<evidence type="ECO:0000313" key="3">
    <source>
        <dbReference type="Proteomes" id="UP001164746"/>
    </source>
</evidence>
<reference evidence="2" key="1">
    <citation type="submission" date="2022-11" db="EMBL/GenBank/DDBJ databases">
        <title>Centuries of genome instability and evolution in soft-shell clam transmissible cancer (bioRxiv).</title>
        <authorList>
            <person name="Hart S.F.M."/>
            <person name="Yonemitsu M.A."/>
            <person name="Giersch R.M."/>
            <person name="Beal B.F."/>
            <person name="Arriagada G."/>
            <person name="Davis B.W."/>
            <person name="Ostrander E.A."/>
            <person name="Goff S.P."/>
            <person name="Metzger M.J."/>
        </authorList>
    </citation>
    <scope>NUCLEOTIDE SEQUENCE</scope>
    <source>
        <strain evidence="2">MELC-2E11</strain>
        <tissue evidence="2">Siphon/mantle</tissue>
    </source>
</reference>
<organism evidence="2 3">
    <name type="scientific">Mya arenaria</name>
    <name type="common">Soft-shell clam</name>
    <dbReference type="NCBI Taxonomy" id="6604"/>
    <lineage>
        <taxon>Eukaryota</taxon>
        <taxon>Metazoa</taxon>
        <taxon>Spiralia</taxon>
        <taxon>Lophotrochozoa</taxon>
        <taxon>Mollusca</taxon>
        <taxon>Bivalvia</taxon>
        <taxon>Autobranchia</taxon>
        <taxon>Heteroconchia</taxon>
        <taxon>Euheterodonta</taxon>
        <taxon>Imparidentia</taxon>
        <taxon>Neoheterodontei</taxon>
        <taxon>Myida</taxon>
        <taxon>Myoidea</taxon>
        <taxon>Myidae</taxon>
        <taxon>Mya</taxon>
    </lineage>
</organism>
<sequence>MDSSSTLRADIEKDTLIFNVKTAEDFLKTDRPELPNEPMWLYCNGYDEKNLGAMKVKEWTDCRLPGIQLALNMIRDNIPKERALVIFMVYQQQTKVDPIFELARDMMRSSFRRECVVVSSNEGNIKDIKNEISYLVDDHHFHTGLSWEAISGVVNSVFRPNPNVVCRLPCSYGGHFVEMTTKERSEMKLTDIEILSGEECQKEYEKMTKDERLRHEQEVQENYYKGSGVSWWNFFYDNQVGKRKDLASHQEDIYDKLNSKEGEALIEIHEIEHHPGAGGNLEKDKASLSGSEKVPKTMKRCFEITEDAMVGQQLARYNIHINDYASAEREIKRSLELKPGNSYLLDTYGQIFKSKMEYVLDAHSSSEKLDQHRTAEVINLAFAAIEKFKEGQEIAKKQDDDTNMSCFYMEKRLDLNEDVLSPGGTYDDLMKEWEETYKNNHFIKTLEQSRFKKPKNYFALGRGTPGNDIVDLESIRKKWMDRKKEEGRHRRPVFGDNFWREGFVEASLERLEGVVDGNGCTIIHTVKYPNNREHTFMISTYYPCDGYSNRPVTFVLGFTWKGPTAFDVREKEIESQKRAVAMVDNPHSSSVGTMANEKLQHHEHAPTPRTETGERPAKVECSAGAQAVEPRSEGTELTKENVSSRRKRKNKKKSSQNTFGK</sequence>
<feature type="compositionally biased region" description="Basic residues" evidence="1">
    <location>
        <begin position="644"/>
        <end position="654"/>
    </location>
</feature>
<keyword evidence="3" id="KW-1185">Reference proteome</keyword>
<evidence type="ECO:0000256" key="1">
    <source>
        <dbReference type="SAM" id="MobiDB-lite"/>
    </source>
</evidence>
<dbReference type="PANTHER" id="PTHR16155:SF19">
    <property type="entry name" value="DED DOMAIN-CONTAINING PROTEIN"/>
    <property type="match status" value="1"/>
</dbReference>
<feature type="compositionally biased region" description="Basic and acidic residues" evidence="1">
    <location>
        <begin position="630"/>
        <end position="643"/>
    </location>
</feature>
<evidence type="ECO:0000313" key="2">
    <source>
        <dbReference type="EMBL" id="WAR16483.1"/>
    </source>
</evidence>
<dbReference type="PANTHER" id="PTHR16155">
    <property type="entry name" value="DED DOMAIN-CONTAINING PROTEIN"/>
    <property type="match status" value="1"/>
</dbReference>
<proteinExistence type="predicted"/>
<feature type="compositionally biased region" description="Basic and acidic residues" evidence="1">
    <location>
        <begin position="598"/>
        <end position="618"/>
    </location>
</feature>
<dbReference type="Proteomes" id="UP001164746">
    <property type="component" value="Chromosome 10"/>
</dbReference>
<accession>A0ABY7F2S6</accession>
<protein>
    <submittedName>
        <fullName evidence="2">SAM9L-like protein</fullName>
    </submittedName>
</protein>